<feature type="transmembrane region" description="Helical" evidence="1">
    <location>
        <begin position="85"/>
        <end position="102"/>
    </location>
</feature>
<dbReference type="PANTHER" id="PTHR34953:SF1">
    <property type="entry name" value="ALPHA_BETA HYDROLASE RELATED PROTEIN"/>
    <property type="match status" value="1"/>
</dbReference>
<gene>
    <name evidence="3" type="ORF">Ahy_A07g031895</name>
</gene>
<comment type="caution">
    <text evidence="3">The sequence shown here is derived from an EMBL/GenBank/DDBJ whole genome shotgun (WGS) entry which is preliminary data.</text>
</comment>
<name>A0A445C5I1_ARAHY</name>
<accession>A0A445C5I1</accession>
<organism evidence="3 4">
    <name type="scientific">Arachis hypogaea</name>
    <name type="common">Peanut</name>
    <dbReference type="NCBI Taxonomy" id="3818"/>
    <lineage>
        <taxon>Eukaryota</taxon>
        <taxon>Viridiplantae</taxon>
        <taxon>Streptophyta</taxon>
        <taxon>Embryophyta</taxon>
        <taxon>Tracheophyta</taxon>
        <taxon>Spermatophyta</taxon>
        <taxon>Magnoliopsida</taxon>
        <taxon>eudicotyledons</taxon>
        <taxon>Gunneridae</taxon>
        <taxon>Pentapetalae</taxon>
        <taxon>rosids</taxon>
        <taxon>fabids</taxon>
        <taxon>Fabales</taxon>
        <taxon>Fabaceae</taxon>
        <taxon>Papilionoideae</taxon>
        <taxon>50 kb inversion clade</taxon>
        <taxon>dalbergioids sensu lato</taxon>
        <taxon>Dalbergieae</taxon>
        <taxon>Pterocarpus clade</taxon>
        <taxon>Arachis</taxon>
    </lineage>
</organism>
<dbReference type="EMBL" id="SDMP01000007">
    <property type="protein sequence ID" value="RYR46141.1"/>
    <property type="molecule type" value="Genomic_DNA"/>
</dbReference>
<feature type="transmembrane region" description="Helical" evidence="1">
    <location>
        <begin position="155"/>
        <end position="173"/>
    </location>
</feature>
<keyword evidence="1" id="KW-0812">Transmembrane</keyword>
<evidence type="ECO:0000313" key="3">
    <source>
        <dbReference type="EMBL" id="RYR46141.1"/>
    </source>
</evidence>
<dbReference type="STRING" id="3818.A0A445C5I1"/>
<feature type="domain" description="MENTAL" evidence="2">
    <location>
        <begin position="63"/>
        <end position="136"/>
    </location>
</feature>
<keyword evidence="1" id="KW-0472">Membrane</keyword>
<feature type="transmembrane region" description="Helical" evidence="1">
    <location>
        <begin position="114"/>
        <end position="135"/>
    </location>
</feature>
<reference evidence="3 4" key="1">
    <citation type="submission" date="2019-01" db="EMBL/GenBank/DDBJ databases">
        <title>Sequencing of cultivated peanut Arachis hypogaea provides insights into genome evolution and oil improvement.</title>
        <authorList>
            <person name="Chen X."/>
        </authorList>
    </citation>
    <scope>NUCLEOTIDE SEQUENCE [LARGE SCALE GENOMIC DNA]</scope>
    <source>
        <strain evidence="4">cv. Fuhuasheng</strain>
        <tissue evidence="3">Leaves</tissue>
    </source>
</reference>
<dbReference type="Proteomes" id="UP000289738">
    <property type="component" value="Chromosome A07"/>
</dbReference>
<evidence type="ECO:0000256" key="1">
    <source>
        <dbReference type="SAM" id="Phobius"/>
    </source>
</evidence>
<evidence type="ECO:0000259" key="2">
    <source>
        <dbReference type="Pfam" id="PF10457"/>
    </source>
</evidence>
<dbReference type="Gramene" id="arahy.Tifrunner.gnm2.ann2.Ah07g094400.1">
    <property type="protein sequence ID" value="arahy.Tifrunner.gnm2.ann2.Ah07g094400.1-CDS"/>
    <property type="gene ID" value="arahy.Tifrunner.gnm2.ann2.Ah07g094400"/>
</dbReference>
<dbReference type="OrthoDB" id="1914191at2759"/>
<dbReference type="PANTHER" id="PTHR34953">
    <property type="entry name" value="ALPHA/BETA HYDROLASE RELATED PROTEIN"/>
    <property type="match status" value="1"/>
</dbReference>
<evidence type="ECO:0000313" key="4">
    <source>
        <dbReference type="Proteomes" id="UP000289738"/>
    </source>
</evidence>
<keyword evidence="4" id="KW-1185">Reference proteome</keyword>
<dbReference type="Pfam" id="PF10457">
    <property type="entry name" value="MENTAL"/>
    <property type="match status" value="1"/>
</dbReference>
<keyword evidence="1" id="KW-1133">Transmembrane helix</keyword>
<sequence>MGFSKEEKSKRVLRVVKTLFFLITMIMSLLLISAPTILVIGDALLPSALLSVFSSSSLLSPPSSIKTTLFSHLQNYDFRYSLVDIPLLSIARSLVIFCVYSLCDGPRLSNGPYLGVTTVCSVFSLMFVSLKAVYIFGSGTTAATKEYYYVRSSEIALFVCSYVFAVGHVVVAYRTSCRERRKLLVYKIDIEAISACKNGYSRYPKKILVEERVK</sequence>
<protein>
    <recommendedName>
        <fullName evidence="2">MENTAL domain-containing protein</fullName>
    </recommendedName>
</protein>
<feature type="transmembrane region" description="Helical" evidence="1">
    <location>
        <begin position="20"/>
        <end position="41"/>
    </location>
</feature>
<proteinExistence type="predicted"/>
<dbReference type="AlphaFoldDB" id="A0A445C5I1"/>
<dbReference type="InterPro" id="IPR019498">
    <property type="entry name" value="MENTAL"/>
</dbReference>